<dbReference type="Proteomes" id="UP001210925">
    <property type="component" value="Unassembled WGS sequence"/>
</dbReference>
<proteinExistence type="predicted"/>
<dbReference type="EMBL" id="JADGKB010000063">
    <property type="protein sequence ID" value="KAJ3255647.1"/>
    <property type="molecule type" value="Genomic_DNA"/>
</dbReference>
<evidence type="ECO:0000313" key="2">
    <source>
        <dbReference type="EMBL" id="KAJ3255647.1"/>
    </source>
</evidence>
<organism evidence="2 3">
    <name type="scientific">Boothiomyces macroporosus</name>
    <dbReference type="NCBI Taxonomy" id="261099"/>
    <lineage>
        <taxon>Eukaryota</taxon>
        <taxon>Fungi</taxon>
        <taxon>Fungi incertae sedis</taxon>
        <taxon>Chytridiomycota</taxon>
        <taxon>Chytridiomycota incertae sedis</taxon>
        <taxon>Chytridiomycetes</taxon>
        <taxon>Rhizophydiales</taxon>
        <taxon>Terramycetaceae</taxon>
        <taxon>Boothiomyces</taxon>
    </lineage>
</organism>
<reference evidence="2" key="1">
    <citation type="submission" date="2020-05" db="EMBL/GenBank/DDBJ databases">
        <title>Phylogenomic resolution of chytrid fungi.</title>
        <authorList>
            <person name="Stajich J.E."/>
            <person name="Amses K."/>
            <person name="Simmons R."/>
            <person name="Seto K."/>
            <person name="Myers J."/>
            <person name="Bonds A."/>
            <person name="Quandt C.A."/>
            <person name="Barry K."/>
            <person name="Liu P."/>
            <person name="Grigoriev I."/>
            <person name="Longcore J.E."/>
            <person name="James T.Y."/>
        </authorList>
    </citation>
    <scope>NUCLEOTIDE SEQUENCE</scope>
    <source>
        <strain evidence="2">PLAUS21</strain>
    </source>
</reference>
<protein>
    <submittedName>
        <fullName evidence="2">Uncharacterized protein</fullName>
    </submittedName>
</protein>
<keyword evidence="3" id="KW-1185">Reference proteome</keyword>
<name>A0AAD5Y4V1_9FUNG</name>
<comment type="caution">
    <text evidence="2">The sequence shown here is derived from an EMBL/GenBank/DDBJ whole genome shotgun (WGS) entry which is preliminary data.</text>
</comment>
<feature type="region of interest" description="Disordered" evidence="1">
    <location>
        <begin position="24"/>
        <end position="49"/>
    </location>
</feature>
<evidence type="ECO:0000256" key="1">
    <source>
        <dbReference type="SAM" id="MobiDB-lite"/>
    </source>
</evidence>
<dbReference type="AlphaFoldDB" id="A0AAD5Y4V1"/>
<sequence>MENSSNNMQTAMAATTASNLGVTSAAPLTTDASQANSPMDMSSHADNQPTMTMVYSTPVATPDAPMIYNTPVAMTPQVPMVYQTSTSTNAPVVNSGIKSTFSLALLMIAAL</sequence>
<evidence type="ECO:0000313" key="3">
    <source>
        <dbReference type="Proteomes" id="UP001210925"/>
    </source>
</evidence>
<accession>A0AAD5Y4V1</accession>
<gene>
    <name evidence="2" type="ORF">HK103_006172</name>
</gene>